<evidence type="ECO:0000256" key="1">
    <source>
        <dbReference type="SAM" id="Phobius"/>
    </source>
</evidence>
<sequence length="55" mass="6398">MLSSLLIVDKRRVFWLLQFAGWFGWGSTHYLGTLIWSRPLELYPAYLSIAAVIHC</sequence>
<keyword evidence="1" id="KW-0472">Membrane</keyword>
<dbReference type="EMBL" id="DS999411">
    <property type="protein sequence ID" value="EED34913.1"/>
    <property type="molecule type" value="Genomic_DNA"/>
</dbReference>
<organism evidence="2 3">
    <name type="scientific">Luminiphilus syltensis NOR5-1B</name>
    <dbReference type="NCBI Taxonomy" id="565045"/>
    <lineage>
        <taxon>Bacteria</taxon>
        <taxon>Pseudomonadati</taxon>
        <taxon>Pseudomonadota</taxon>
        <taxon>Gammaproteobacteria</taxon>
        <taxon>Cellvibrionales</taxon>
        <taxon>Halieaceae</taxon>
        <taxon>Luminiphilus</taxon>
    </lineage>
</organism>
<feature type="transmembrane region" description="Helical" evidence="1">
    <location>
        <begin position="12"/>
        <end position="36"/>
    </location>
</feature>
<proteinExistence type="predicted"/>
<reference evidence="3" key="1">
    <citation type="journal article" date="2013" name="BMC Microbiol.">
        <title>Taxonomy and evolution of bacteriochlorophyll a-containing members of the OM60/NOR5 clade of marine gammaproteobacteria: description of Luminiphilus syltensis gen. nov., sp. nov., reclassification of Haliea rubra as Pseudohaliea rubra gen. nov., comb. nov., and emendation of Chromatocurvus halotolerans.</title>
        <authorList>
            <person name="Spring S."/>
            <person name="Riedel T."/>
            <person name="Sproer C."/>
            <person name="Yan S."/>
            <person name="Harder J."/>
            <person name="Fuchs B.M."/>
        </authorList>
    </citation>
    <scope>NUCLEOTIDE SEQUENCE [LARGE SCALE GENOMIC DNA]</scope>
    <source>
        <strain evidence="3">NOR51-B</strain>
    </source>
</reference>
<name>B8KQS1_9GAMM</name>
<dbReference type="AlphaFoldDB" id="B8KQS1"/>
<dbReference type="Proteomes" id="UP000004699">
    <property type="component" value="Unassembled WGS sequence"/>
</dbReference>
<evidence type="ECO:0000313" key="2">
    <source>
        <dbReference type="EMBL" id="EED34913.1"/>
    </source>
</evidence>
<keyword evidence="1" id="KW-1133">Transmembrane helix</keyword>
<accession>B8KQS1</accession>
<dbReference type="STRING" id="565045.NOR51B_853"/>
<protein>
    <submittedName>
        <fullName evidence="2">Uncharacterized protein</fullName>
    </submittedName>
</protein>
<keyword evidence="1" id="KW-0812">Transmembrane</keyword>
<dbReference type="HOGENOM" id="CLU_3026890_0_0_6"/>
<keyword evidence="3" id="KW-1185">Reference proteome</keyword>
<gene>
    <name evidence="2" type="ORF">NOR51B_853</name>
</gene>
<evidence type="ECO:0000313" key="3">
    <source>
        <dbReference type="Proteomes" id="UP000004699"/>
    </source>
</evidence>